<dbReference type="GeneTree" id="ENSGT00950000183175"/>
<proteinExistence type="inferred from homology"/>
<dbReference type="GO" id="GO:0005737">
    <property type="term" value="C:cytoplasm"/>
    <property type="evidence" value="ECO:0007669"/>
    <property type="project" value="TreeGrafter"/>
</dbReference>
<reference evidence="4 5" key="1">
    <citation type="journal article" date="2014" name="Nat. Genet.">
        <title>Whole-genome sequence of a flatfish provides insights into ZW sex chromosome evolution and adaptation to a benthic lifestyle.</title>
        <authorList>
            <person name="Chen S."/>
            <person name="Zhang G."/>
            <person name="Shao C."/>
            <person name="Huang Q."/>
            <person name="Liu G."/>
            <person name="Zhang P."/>
            <person name="Song W."/>
            <person name="An N."/>
            <person name="Chalopin D."/>
            <person name="Volff J.N."/>
            <person name="Hong Y."/>
            <person name="Li Q."/>
            <person name="Sha Z."/>
            <person name="Zhou H."/>
            <person name="Xie M."/>
            <person name="Yu Q."/>
            <person name="Liu Y."/>
            <person name="Xiang H."/>
            <person name="Wang N."/>
            <person name="Wu K."/>
            <person name="Yang C."/>
            <person name="Zhou Q."/>
            <person name="Liao X."/>
            <person name="Yang L."/>
            <person name="Hu Q."/>
            <person name="Zhang J."/>
            <person name="Meng L."/>
            <person name="Jin L."/>
            <person name="Tian Y."/>
            <person name="Lian J."/>
            <person name="Yang J."/>
            <person name="Miao G."/>
            <person name="Liu S."/>
            <person name="Liang Z."/>
            <person name="Yan F."/>
            <person name="Li Y."/>
            <person name="Sun B."/>
            <person name="Zhang H."/>
            <person name="Zhang J."/>
            <person name="Zhu Y."/>
            <person name="Du M."/>
            <person name="Zhao Y."/>
            <person name="Schartl M."/>
            <person name="Tang Q."/>
            <person name="Wang J."/>
        </authorList>
    </citation>
    <scope>NUCLEOTIDE SEQUENCE</scope>
</reference>
<dbReference type="SUPFAM" id="SSF118375">
    <property type="entry name" value="Synuclein"/>
    <property type="match status" value="1"/>
</dbReference>
<dbReference type="PANTHER" id="PTHR13820">
    <property type="entry name" value="SYNUCLEIN"/>
    <property type="match status" value="1"/>
</dbReference>
<dbReference type="GO" id="GO:0048488">
    <property type="term" value="P:synaptic vesicle endocytosis"/>
    <property type="evidence" value="ECO:0007669"/>
    <property type="project" value="TreeGrafter"/>
</dbReference>
<sequence>MKQTKVVTLIYLSIQFQEGLSLPFSLRLSVALSLSCALSPPLFSLCLSLSYPLAKRTDRWQTRGDKTPEQKTEREETESRRTEREEGEQSIMDVFKKGFSMAKDGVVAAAEKTKAGVEEAATKTKEGVKYVGNKTMEGVVTGVNTVAQKTAEQANVVADTAVTGANEVAQAAVDGVGQAAVSSGFVSTEETGPVAAEVLKWLRVNVGGACLANNCMVCSLPEIATFDFRRHLSDNFR</sequence>
<dbReference type="GO" id="GO:0043679">
    <property type="term" value="C:axon terminus"/>
    <property type="evidence" value="ECO:0007669"/>
    <property type="project" value="TreeGrafter"/>
</dbReference>
<dbReference type="Pfam" id="PF01387">
    <property type="entry name" value="Synuclein"/>
    <property type="match status" value="1"/>
</dbReference>
<evidence type="ECO:0000313" key="5">
    <source>
        <dbReference type="Proteomes" id="UP000265120"/>
    </source>
</evidence>
<accession>A0A3P8UVT5</accession>
<reference evidence="4" key="3">
    <citation type="submission" date="2025-09" db="UniProtKB">
        <authorList>
            <consortium name="Ensembl"/>
        </authorList>
    </citation>
    <scope>IDENTIFICATION</scope>
</reference>
<dbReference type="GO" id="GO:1903136">
    <property type="term" value="F:cuprous ion binding"/>
    <property type="evidence" value="ECO:0007669"/>
    <property type="project" value="TreeGrafter"/>
</dbReference>
<dbReference type="STRING" id="244447.ENSCSEP00000006472"/>
<dbReference type="Gene3D" id="1.10.287.700">
    <property type="entry name" value="Helix hairpin bin"/>
    <property type="match status" value="1"/>
</dbReference>
<feature type="compositionally biased region" description="Basic and acidic residues" evidence="3">
    <location>
        <begin position="60"/>
        <end position="84"/>
    </location>
</feature>
<evidence type="ECO:0000256" key="3">
    <source>
        <dbReference type="SAM" id="MobiDB-lite"/>
    </source>
</evidence>
<comment type="similarity">
    <text evidence="1 2">Belongs to the synuclein family.</text>
</comment>
<evidence type="ECO:0000256" key="2">
    <source>
        <dbReference type="RuleBase" id="RU361225"/>
    </source>
</evidence>
<dbReference type="InterPro" id="IPR001058">
    <property type="entry name" value="Synuclein"/>
</dbReference>
<dbReference type="PRINTS" id="PR01211">
    <property type="entry name" value="SYNUCLEIN"/>
</dbReference>
<organism evidence="4 5">
    <name type="scientific">Cynoglossus semilaevis</name>
    <name type="common">Tongue sole</name>
    <dbReference type="NCBI Taxonomy" id="244447"/>
    <lineage>
        <taxon>Eukaryota</taxon>
        <taxon>Metazoa</taxon>
        <taxon>Chordata</taxon>
        <taxon>Craniata</taxon>
        <taxon>Vertebrata</taxon>
        <taxon>Euteleostomi</taxon>
        <taxon>Actinopterygii</taxon>
        <taxon>Neopterygii</taxon>
        <taxon>Teleostei</taxon>
        <taxon>Neoteleostei</taxon>
        <taxon>Acanthomorphata</taxon>
        <taxon>Carangaria</taxon>
        <taxon>Pleuronectiformes</taxon>
        <taxon>Pleuronectoidei</taxon>
        <taxon>Cynoglossidae</taxon>
        <taxon>Cynoglossinae</taxon>
        <taxon>Cynoglossus</taxon>
    </lineage>
</organism>
<dbReference type="GO" id="GO:0043025">
    <property type="term" value="C:neuronal cell body"/>
    <property type="evidence" value="ECO:0007669"/>
    <property type="project" value="TreeGrafter"/>
</dbReference>
<dbReference type="PANTHER" id="PTHR13820:SF10">
    <property type="entry name" value="GAMMA-SYNUCLEIN"/>
    <property type="match status" value="1"/>
</dbReference>
<evidence type="ECO:0000313" key="4">
    <source>
        <dbReference type="Ensembl" id="ENSCSEP00000006472.1"/>
    </source>
</evidence>
<feature type="region of interest" description="Disordered" evidence="3">
    <location>
        <begin position="60"/>
        <end position="88"/>
    </location>
</feature>
<name>A0A3P8UVT5_CYNSE</name>
<evidence type="ECO:0000256" key="1">
    <source>
        <dbReference type="ARBA" id="ARBA00009147"/>
    </source>
</evidence>
<dbReference type="InParanoid" id="A0A3P8UVT5"/>
<dbReference type="Proteomes" id="UP000265120">
    <property type="component" value="Chromosome 12"/>
</dbReference>
<dbReference type="GO" id="GO:0050808">
    <property type="term" value="P:synapse organization"/>
    <property type="evidence" value="ECO:0007669"/>
    <property type="project" value="TreeGrafter"/>
</dbReference>
<reference evidence="4" key="2">
    <citation type="submission" date="2025-08" db="UniProtKB">
        <authorList>
            <consortium name="Ensembl"/>
        </authorList>
    </citation>
    <scope>IDENTIFICATION</scope>
</reference>
<keyword evidence="5" id="KW-1185">Reference proteome</keyword>
<protein>
    <submittedName>
        <fullName evidence="4">Alpha-synuclein</fullName>
    </submittedName>
</protein>
<dbReference type="Ensembl" id="ENSCSET00000006544.1">
    <property type="protein sequence ID" value="ENSCSEP00000006472.1"/>
    <property type="gene ID" value="ENSCSEG00000004197.1"/>
</dbReference>
<dbReference type="GO" id="GO:0007268">
    <property type="term" value="P:chemical synaptic transmission"/>
    <property type="evidence" value="ECO:0007669"/>
    <property type="project" value="TreeGrafter"/>
</dbReference>
<dbReference type="AlphaFoldDB" id="A0A3P8UVT5"/>